<dbReference type="Gramene" id="mRNA:HanXRQr2_Chr05g0204651">
    <property type="protein sequence ID" value="mRNA:HanXRQr2_Chr05g0204651"/>
    <property type="gene ID" value="HanXRQr2_Chr05g0204651"/>
</dbReference>
<evidence type="ECO:0000313" key="4">
    <source>
        <dbReference type="EMBL" id="OTG25225.1"/>
    </source>
</evidence>
<evidence type="ECO:0000313" key="3">
    <source>
        <dbReference type="EMBL" id="KAF5805065.1"/>
    </source>
</evidence>
<feature type="domain" description="Phytocyanin" evidence="2">
    <location>
        <begin position="26"/>
        <end position="132"/>
    </location>
</feature>
<dbReference type="Gene3D" id="2.60.40.420">
    <property type="entry name" value="Cupredoxins - blue copper proteins"/>
    <property type="match status" value="1"/>
</dbReference>
<feature type="signal peptide" evidence="1">
    <location>
        <begin position="1"/>
        <end position="24"/>
    </location>
</feature>
<dbReference type="PANTHER" id="PTHR33021:SF9">
    <property type="entry name" value="PUTATIVE, EXPRESSED-RELATED"/>
    <property type="match status" value="1"/>
</dbReference>
<dbReference type="GO" id="GO:0009055">
    <property type="term" value="F:electron transfer activity"/>
    <property type="evidence" value="ECO:0007669"/>
    <property type="project" value="InterPro"/>
</dbReference>
<keyword evidence="1" id="KW-0732">Signal</keyword>
<keyword evidence="5" id="KW-1185">Reference proteome</keyword>
<dbReference type="PANTHER" id="PTHR33021">
    <property type="entry name" value="BLUE COPPER PROTEIN"/>
    <property type="match status" value="1"/>
</dbReference>
<name>A0A251UPI2_HELAN</name>
<reference evidence="3" key="3">
    <citation type="submission" date="2020-06" db="EMBL/GenBank/DDBJ databases">
        <title>Helianthus annuus Genome sequencing and assembly Release 2.</title>
        <authorList>
            <person name="Gouzy J."/>
            <person name="Langlade N."/>
            <person name="Munos S."/>
        </authorList>
    </citation>
    <scope>NUCLEOTIDE SEQUENCE</scope>
    <source>
        <tissue evidence="3">Leaves</tissue>
    </source>
</reference>
<dbReference type="Proteomes" id="UP000215914">
    <property type="component" value="Chromosome 5"/>
</dbReference>
<dbReference type="GO" id="GO:0005886">
    <property type="term" value="C:plasma membrane"/>
    <property type="evidence" value="ECO:0000318"/>
    <property type="project" value="GO_Central"/>
</dbReference>
<dbReference type="InterPro" id="IPR008972">
    <property type="entry name" value="Cupredoxin"/>
</dbReference>
<dbReference type="InterPro" id="IPR039391">
    <property type="entry name" value="Phytocyanin-like"/>
</dbReference>
<dbReference type="Pfam" id="PF02298">
    <property type="entry name" value="Cu_bind_like"/>
    <property type="match status" value="1"/>
</dbReference>
<reference evidence="3 5" key="1">
    <citation type="journal article" date="2017" name="Nature">
        <title>The sunflower genome provides insights into oil metabolism, flowering and Asterid evolution.</title>
        <authorList>
            <person name="Badouin H."/>
            <person name="Gouzy J."/>
            <person name="Grassa C.J."/>
            <person name="Murat F."/>
            <person name="Staton S.E."/>
            <person name="Cottret L."/>
            <person name="Lelandais-Briere C."/>
            <person name="Owens G.L."/>
            <person name="Carrere S."/>
            <person name="Mayjonade B."/>
            <person name="Legrand L."/>
            <person name="Gill N."/>
            <person name="Kane N.C."/>
            <person name="Bowers J.E."/>
            <person name="Hubner S."/>
            <person name="Bellec A."/>
            <person name="Berard A."/>
            <person name="Berges H."/>
            <person name="Blanchet N."/>
            <person name="Boniface M.C."/>
            <person name="Brunel D."/>
            <person name="Catrice O."/>
            <person name="Chaidir N."/>
            <person name="Claudel C."/>
            <person name="Donnadieu C."/>
            <person name="Faraut T."/>
            <person name="Fievet G."/>
            <person name="Helmstetter N."/>
            <person name="King M."/>
            <person name="Knapp S.J."/>
            <person name="Lai Z."/>
            <person name="Le Paslier M.C."/>
            <person name="Lippi Y."/>
            <person name="Lorenzon L."/>
            <person name="Mandel J.R."/>
            <person name="Marage G."/>
            <person name="Marchand G."/>
            <person name="Marquand E."/>
            <person name="Bret-Mestries E."/>
            <person name="Morien E."/>
            <person name="Nambeesan S."/>
            <person name="Nguyen T."/>
            <person name="Pegot-Espagnet P."/>
            <person name="Pouilly N."/>
            <person name="Raftis F."/>
            <person name="Sallet E."/>
            <person name="Schiex T."/>
            <person name="Thomas J."/>
            <person name="Vandecasteele C."/>
            <person name="Vares D."/>
            <person name="Vear F."/>
            <person name="Vautrin S."/>
            <person name="Crespi M."/>
            <person name="Mangin B."/>
            <person name="Burke J.M."/>
            <person name="Salse J."/>
            <person name="Munos S."/>
            <person name="Vincourt P."/>
            <person name="Rieseberg L.H."/>
            <person name="Langlade N.B."/>
        </authorList>
    </citation>
    <scope>NUCLEOTIDE SEQUENCE [LARGE SCALE GENOMIC DNA]</scope>
    <source>
        <strain evidence="5">cv. SF193</strain>
        <tissue evidence="3">Leaves</tissue>
    </source>
</reference>
<organism evidence="4 5">
    <name type="scientific">Helianthus annuus</name>
    <name type="common">Common sunflower</name>
    <dbReference type="NCBI Taxonomy" id="4232"/>
    <lineage>
        <taxon>Eukaryota</taxon>
        <taxon>Viridiplantae</taxon>
        <taxon>Streptophyta</taxon>
        <taxon>Embryophyta</taxon>
        <taxon>Tracheophyta</taxon>
        <taxon>Spermatophyta</taxon>
        <taxon>Magnoliopsida</taxon>
        <taxon>eudicotyledons</taxon>
        <taxon>Gunneridae</taxon>
        <taxon>Pentapetalae</taxon>
        <taxon>asterids</taxon>
        <taxon>campanulids</taxon>
        <taxon>Asterales</taxon>
        <taxon>Asteraceae</taxon>
        <taxon>Asteroideae</taxon>
        <taxon>Heliantheae alliance</taxon>
        <taxon>Heliantheae</taxon>
        <taxon>Helianthus</taxon>
    </lineage>
</organism>
<proteinExistence type="predicted"/>
<evidence type="ECO:0000256" key="1">
    <source>
        <dbReference type="SAM" id="SignalP"/>
    </source>
</evidence>
<dbReference type="EMBL" id="MNCJ02000320">
    <property type="protein sequence ID" value="KAF5805065.1"/>
    <property type="molecule type" value="Genomic_DNA"/>
</dbReference>
<protein>
    <submittedName>
        <fullName evidence="3">Phytocyanin domain, cupredoxin</fullName>
    </submittedName>
    <submittedName>
        <fullName evidence="4">Putative cupredoxin</fullName>
    </submittedName>
</protein>
<dbReference type="InterPro" id="IPR003245">
    <property type="entry name" value="Phytocyanin_dom"/>
</dbReference>
<feature type="chain" id="PRO_5012897078" evidence="1">
    <location>
        <begin position="25"/>
        <end position="144"/>
    </location>
</feature>
<evidence type="ECO:0000313" key="5">
    <source>
        <dbReference type="Proteomes" id="UP000215914"/>
    </source>
</evidence>
<gene>
    <name evidence="4" type="ORF">HannXRQ_Chr05g0145351</name>
    <name evidence="3" type="ORF">HanXRQr2_Chr05g0204651</name>
</gene>
<dbReference type="InParanoid" id="A0A251UPI2"/>
<reference evidence="4" key="2">
    <citation type="submission" date="2017-02" db="EMBL/GenBank/DDBJ databases">
        <title>Sunflower complete genome.</title>
        <authorList>
            <person name="Langlade N."/>
            <person name="Munos S."/>
        </authorList>
    </citation>
    <scope>NUCLEOTIDE SEQUENCE [LARGE SCALE GENOMIC DNA]</scope>
    <source>
        <tissue evidence="4">Leaves</tissue>
    </source>
</reference>
<sequence length="144" mass="15644">MANKNLCIFILIATIVAQATWVRAAKDYQVGDFGEGYNGLGWDETTDLQAWVKGKEFNQGDRLYFGYKAGEHNVVVLADQAALDSCTLTNPKIQSPSCGYNLITLSAGPNFITSGMGEDCKNGMKLKIDAKPAPALMKGRHLIL</sequence>
<dbReference type="OrthoDB" id="605074at2759"/>
<dbReference type="PROSITE" id="PS51485">
    <property type="entry name" value="PHYTOCYANIN"/>
    <property type="match status" value="1"/>
</dbReference>
<dbReference type="AlphaFoldDB" id="A0A251UPI2"/>
<dbReference type="SUPFAM" id="SSF49503">
    <property type="entry name" value="Cupredoxins"/>
    <property type="match status" value="1"/>
</dbReference>
<dbReference type="EMBL" id="CM007894">
    <property type="protein sequence ID" value="OTG25225.1"/>
    <property type="molecule type" value="Genomic_DNA"/>
</dbReference>
<accession>A0A251UPI2</accession>
<evidence type="ECO:0000259" key="2">
    <source>
        <dbReference type="PROSITE" id="PS51485"/>
    </source>
</evidence>